<comment type="similarity">
    <text evidence="4">Belongs to the DONSON family.</text>
</comment>
<evidence type="ECO:0000256" key="3">
    <source>
        <dbReference type="ARBA" id="ARBA00023242"/>
    </source>
</evidence>
<sequence length="165" mass="17687">FFLNSFNACDIPVLHAPVPFLNASFHVRCKEIRKADMVIPSSCGSDTEDFETISGSSARGICYSIEIKDTVLPPWIVCGICAAMSSDGRSFESTFTTEPMSAGLNVALNCLCCDNDVPKQSINTSVDTDDALGIPDAVLIPRLSGASLRRLKYTDGAFIANITPT</sequence>
<keyword evidence="3" id="KW-0539">Nucleus</keyword>
<dbReference type="PANTHER" id="PTHR12972">
    <property type="entry name" value="DOWNSTREAM NEIGHBOR OF SON"/>
    <property type="match status" value="1"/>
</dbReference>
<organism evidence="5">
    <name type="scientific">Musa acuminata subsp. malaccensis</name>
    <name type="common">Wild banana</name>
    <name type="synonym">Musa malaccensis</name>
    <dbReference type="NCBI Taxonomy" id="214687"/>
    <lineage>
        <taxon>Eukaryota</taxon>
        <taxon>Viridiplantae</taxon>
        <taxon>Streptophyta</taxon>
        <taxon>Embryophyta</taxon>
        <taxon>Tracheophyta</taxon>
        <taxon>Spermatophyta</taxon>
        <taxon>Magnoliopsida</taxon>
        <taxon>Liliopsida</taxon>
        <taxon>Zingiberales</taxon>
        <taxon>Musaceae</taxon>
        <taxon>Musa</taxon>
    </lineage>
</organism>
<evidence type="ECO:0000256" key="4">
    <source>
        <dbReference type="ARBA" id="ARBA00025806"/>
    </source>
</evidence>
<evidence type="ECO:0000256" key="2">
    <source>
        <dbReference type="ARBA" id="ARBA00022473"/>
    </source>
</evidence>
<accession>A0A8D7A712</accession>
<gene>
    <name evidence="5" type="ORF">GSMUA_143740.1</name>
</gene>
<dbReference type="PANTHER" id="PTHR12972:SF0">
    <property type="entry name" value="PROTEIN DOWNSTREAM NEIGHBOR OF SON"/>
    <property type="match status" value="1"/>
</dbReference>
<dbReference type="InterPro" id="IPR024861">
    <property type="entry name" value="Donson"/>
</dbReference>
<proteinExistence type="inferred from homology"/>
<protein>
    <submittedName>
        <fullName evidence="5">(wild Malaysian banana) hypothetical protein</fullName>
    </submittedName>
</protein>
<name>A0A8D7A712_MUSAM</name>
<feature type="non-terminal residue" evidence="5">
    <location>
        <position position="165"/>
    </location>
</feature>
<dbReference type="EMBL" id="HG996469">
    <property type="protein sequence ID" value="CAG1844579.1"/>
    <property type="molecule type" value="Genomic_DNA"/>
</dbReference>
<evidence type="ECO:0000256" key="1">
    <source>
        <dbReference type="ARBA" id="ARBA00004123"/>
    </source>
</evidence>
<comment type="subcellular location">
    <subcellularLocation>
        <location evidence="1">Nucleus</location>
    </subcellularLocation>
</comment>
<reference evidence="5" key="1">
    <citation type="submission" date="2021-03" db="EMBL/GenBank/DDBJ databases">
        <authorList>
            <consortium name="Genoscope - CEA"/>
            <person name="William W."/>
        </authorList>
    </citation>
    <scope>NUCLEOTIDE SEQUENCE</scope>
    <source>
        <strain evidence="5">Doubled-haploid Pahang</strain>
    </source>
</reference>
<dbReference type="GO" id="GO:0005634">
    <property type="term" value="C:nucleus"/>
    <property type="evidence" value="ECO:0007669"/>
    <property type="project" value="UniProtKB-SubCell"/>
</dbReference>
<evidence type="ECO:0000313" key="5">
    <source>
        <dbReference type="EMBL" id="CAG1844579.1"/>
    </source>
</evidence>
<dbReference type="AlphaFoldDB" id="A0A8D7A712"/>
<keyword evidence="2" id="KW-0217">Developmental protein</keyword>